<name>A0A8T0HHS1_CERPU</name>
<evidence type="ECO:0000313" key="2">
    <source>
        <dbReference type="EMBL" id="KAG0570318.1"/>
    </source>
</evidence>
<reference evidence="2 3" key="1">
    <citation type="submission" date="2020-06" db="EMBL/GenBank/DDBJ databases">
        <title>WGS assembly of Ceratodon purpureus strain R40.</title>
        <authorList>
            <person name="Carey S.B."/>
            <person name="Jenkins J."/>
            <person name="Shu S."/>
            <person name="Lovell J.T."/>
            <person name="Sreedasyam A."/>
            <person name="Maumus F."/>
            <person name="Tiley G.P."/>
            <person name="Fernandez-Pozo N."/>
            <person name="Barry K."/>
            <person name="Chen C."/>
            <person name="Wang M."/>
            <person name="Lipzen A."/>
            <person name="Daum C."/>
            <person name="Saski C.A."/>
            <person name="Payton A.C."/>
            <person name="Mcbreen J.C."/>
            <person name="Conrad R.E."/>
            <person name="Kollar L.M."/>
            <person name="Olsson S."/>
            <person name="Huttunen S."/>
            <person name="Landis J.B."/>
            <person name="Wickett N.J."/>
            <person name="Johnson M.G."/>
            <person name="Rensing S.A."/>
            <person name="Grimwood J."/>
            <person name="Schmutz J."/>
            <person name="Mcdaniel S.F."/>
        </authorList>
    </citation>
    <scope>NUCLEOTIDE SEQUENCE [LARGE SCALE GENOMIC DNA]</scope>
    <source>
        <strain evidence="2 3">R40</strain>
    </source>
</reference>
<dbReference type="PANTHER" id="PTHR34370:SF1">
    <property type="entry name" value="OS04G0600100 PROTEIN"/>
    <property type="match status" value="1"/>
</dbReference>
<comment type="caution">
    <text evidence="2">The sequence shown here is derived from an EMBL/GenBank/DDBJ whole genome shotgun (WGS) entry which is preliminary data.</text>
</comment>
<sequence length="238" mass="25767">MAAMVAAMPTCHLPRRLVARDGVFRHGYAPLLSLCSGSDLIRDRGRLLMVDARGYGGGGRVCCDGRRGDQRDCAPAVGGDCSLEPSDAIGRDQEVQDSPKSETGWESWQMNACQLRDKVSKLGRAGLLAYGLFSGIIYTTFFFVAFLAFEKSTGQNPANNLKGCLGGMVTMWTGNNFTRPLRVAGAAAMAPCMDKVLKKTQKVFKFEDESSAFLFLVILLFAMCGVSVGLLILSRMGR</sequence>
<keyword evidence="3" id="KW-1185">Reference proteome</keyword>
<feature type="transmembrane region" description="Helical" evidence="1">
    <location>
        <begin position="127"/>
        <end position="149"/>
    </location>
</feature>
<keyword evidence="1" id="KW-1133">Transmembrane helix</keyword>
<evidence type="ECO:0000313" key="3">
    <source>
        <dbReference type="Proteomes" id="UP000822688"/>
    </source>
</evidence>
<dbReference type="AlphaFoldDB" id="A0A8T0HHS1"/>
<organism evidence="2 3">
    <name type="scientific">Ceratodon purpureus</name>
    <name type="common">Fire moss</name>
    <name type="synonym">Dicranum purpureum</name>
    <dbReference type="NCBI Taxonomy" id="3225"/>
    <lineage>
        <taxon>Eukaryota</taxon>
        <taxon>Viridiplantae</taxon>
        <taxon>Streptophyta</taxon>
        <taxon>Embryophyta</taxon>
        <taxon>Bryophyta</taxon>
        <taxon>Bryophytina</taxon>
        <taxon>Bryopsida</taxon>
        <taxon>Dicranidae</taxon>
        <taxon>Pseudoditrichales</taxon>
        <taxon>Ditrichaceae</taxon>
        <taxon>Ceratodon</taxon>
    </lineage>
</organism>
<keyword evidence="1" id="KW-0812">Transmembrane</keyword>
<keyword evidence="1" id="KW-0472">Membrane</keyword>
<accession>A0A8T0HHS1</accession>
<proteinExistence type="predicted"/>
<protein>
    <submittedName>
        <fullName evidence="2">Uncharacterized protein</fullName>
    </submittedName>
</protein>
<evidence type="ECO:0000256" key="1">
    <source>
        <dbReference type="SAM" id="Phobius"/>
    </source>
</evidence>
<dbReference type="EMBL" id="CM026427">
    <property type="protein sequence ID" value="KAG0570318.1"/>
    <property type="molecule type" value="Genomic_DNA"/>
</dbReference>
<dbReference type="PANTHER" id="PTHR34370">
    <property type="entry name" value="OS04G0600100 PROTEIN"/>
    <property type="match status" value="1"/>
</dbReference>
<dbReference type="Proteomes" id="UP000822688">
    <property type="component" value="Chromosome 6"/>
</dbReference>
<feature type="transmembrane region" description="Helical" evidence="1">
    <location>
        <begin position="212"/>
        <end position="233"/>
    </location>
</feature>
<gene>
    <name evidence="2" type="ORF">KC19_6G153700</name>
</gene>